<dbReference type="GO" id="GO:0006631">
    <property type="term" value="P:fatty acid metabolic process"/>
    <property type="evidence" value="ECO:0007669"/>
    <property type="project" value="InterPro"/>
</dbReference>
<reference evidence="8 9" key="2">
    <citation type="submission" date="2021-03" db="EMBL/GenBank/DDBJ databases">
        <title>Genomic Encyclopedia of Type Strains, Phase IV (KMG-IV): sequencing the most valuable type-strain genomes for metagenomic binning, comparative biology and taxonomic classification.</title>
        <authorList>
            <person name="Goeker M."/>
        </authorList>
    </citation>
    <scope>NUCLEOTIDE SEQUENCE [LARGE SCALE GENOMIC DNA]</scope>
    <source>
        <strain evidence="8 9">DSM 41954</strain>
    </source>
</reference>
<protein>
    <submittedName>
        <fullName evidence="7">3-hydroxyacyl-CoA dehydrogenase NAD-bindingprotein</fullName>
    </submittedName>
    <submittedName>
        <fullName evidence="8">Carnitine 3-dehydrogenase</fullName>
        <ecNumber evidence="8">1.1.1.108</ecNumber>
    </submittedName>
</protein>
<dbReference type="SUPFAM" id="SSF48179">
    <property type="entry name" value="6-phosphogluconate dehydrogenase C-terminal domain-like"/>
    <property type="match status" value="1"/>
</dbReference>
<evidence type="ECO:0000313" key="9">
    <source>
        <dbReference type="Proteomes" id="UP000756710"/>
    </source>
</evidence>
<evidence type="ECO:0000256" key="3">
    <source>
        <dbReference type="ARBA" id="ARBA00023002"/>
    </source>
</evidence>
<evidence type="ECO:0000256" key="2">
    <source>
        <dbReference type="ARBA" id="ARBA00009463"/>
    </source>
</evidence>
<dbReference type="InterPro" id="IPR013328">
    <property type="entry name" value="6PGD_dom2"/>
</dbReference>
<evidence type="ECO:0000313" key="7">
    <source>
        <dbReference type="EMBL" id="CDR10328.1"/>
    </source>
</evidence>
<evidence type="ECO:0000313" key="8">
    <source>
        <dbReference type="EMBL" id="MBP2059653.1"/>
    </source>
</evidence>
<feature type="domain" description="3-hydroxyacyl-CoA dehydrogenase C-terminal" evidence="5">
    <location>
        <begin position="201"/>
        <end position="287"/>
    </location>
</feature>
<feature type="region of interest" description="Disordered" evidence="4">
    <location>
        <begin position="330"/>
        <end position="354"/>
    </location>
</feature>
<comment type="pathway">
    <text evidence="1">Lipid metabolism; butanoate metabolism.</text>
</comment>
<dbReference type="InterPro" id="IPR008927">
    <property type="entry name" value="6-PGluconate_DH-like_C_sf"/>
</dbReference>
<organism evidence="7">
    <name type="scientific">Streptomyces iranensis</name>
    <dbReference type="NCBI Taxonomy" id="576784"/>
    <lineage>
        <taxon>Bacteria</taxon>
        <taxon>Bacillati</taxon>
        <taxon>Actinomycetota</taxon>
        <taxon>Actinomycetes</taxon>
        <taxon>Kitasatosporales</taxon>
        <taxon>Streptomycetaceae</taxon>
        <taxon>Streptomyces</taxon>
        <taxon>Streptomyces violaceusniger group</taxon>
    </lineage>
</organism>
<comment type="similarity">
    <text evidence="2">Belongs to the 3-hydroxyacyl-CoA dehydrogenase family.</text>
</comment>
<evidence type="ECO:0000259" key="5">
    <source>
        <dbReference type="Pfam" id="PF00725"/>
    </source>
</evidence>
<dbReference type="PANTHER" id="PTHR48075">
    <property type="entry name" value="3-HYDROXYACYL-COA DEHYDROGENASE FAMILY PROTEIN"/>
    <property type="match status" value="1"/>
</dbReference>
<dbReference type="Pfam" id="PF02737">
    <property type="entry name" value="3HCDH_N"/>
    <property type="match status" value="1"/>
</dbReference>
<sequence>MAAGEWEKPAQEGIREPESVRTVAVVGTGLIGGGWAAHFLRMGYDVIAHDPAPGAPDGLNALVDRAWPAVERLGLADGARRDRLSFTGSLSEAVSVADFVQESVPERLDTKVRVLAAIDAAAPRGVVVASSTSGFAMTDMQTACRTPGRFVVGHPFNPPYLIPLVEVVGGRATDPATVAWADRFYRHTGKTPLTLDRELPGFIANRLQEALWREVLHMVAAGEATVGQVDTAIAHGPGLRWALLGPCLTSHLAGGPGGMAHMLDQFGPGLLDPLTRLDAPELTDELYERMVTGSEEAAGGRSVAELVEERDAFLIDLLLLLERHTRRWGRRAEPSAPSPYPADALPGDAFPKEA</sequence>
<dbReference type="Proteomes" id="UP000756710">
    <property type="component" value="Unassembled WGS sequence"/>
</dbReference>
<dbReference type="InterPro" id="IPR006108">
    <property type="entry name" value="3HC_DH_C"/>
</dbReference>
<dbReference type="EMBL" id="LK022848">
    <property type="protein sequence ID" value="CDR10328.1"/>
    <property type="molecule type" value="Genomic_DNA"/>
</dbReference>
<feature type="domain" description="3-hydroxyacyl-CoA dehydrogenase NAD binding" evidence="6">
    <location>
        <begin position="22"/>
        <end position="195"/>
    </location>
</feature>
<dbReference type="EC" id="1.1.1.108" evidence="8"/>
<dbReference type="HOGENOM" id="CLU_009834_0_1_11"/>
<accession>A0A061A345</accession>
<dbReference type="InterPro" id="IPR006176">
    <property type="entry name" value="3-OHacyl-CoA_DH_NAD-bd"/>
</dbReference>
<dbReference type="PANTHER" id="PTHR48075:SF5">
    <property type="entry name" value="3-HYDROXYBUTYRYL-COA DEHYDROGENASE"/>
    <property type="match status" value="1"/>
</dbReference>
<keyword evidence="9" id="KW-1185">Reference proteome</keyword>
<gene>
    <name evidence="8" type="ORF">J2Z30_000649</name>
    <name evidence="7" type="ORF">SIRAN6891</name>
</gene>
<dbReference type="GO" id="GO:0070403">
    <property type="term" value="F:NAD+ binding"/>
    <property type="evidence" value="ECO:0007669"/>
    <property type="project" value="InterPro"/>
</dbReference>
<dbReference type="GO" id="GO:0047728">
    <property type="term" value="F:carnitine 3-dehydrogenase activity"/>
    <property type="evidence" value="ECO:0007669"/>
    <property type="project" value="UniProtKB-EC"/>
</dbReference>
<reference evidence="7" key="1">
    <citation type="submission" date="2014-05" db="EMBL/GenBank/DDBJ databases">
        <authorList>
            <person name="Horn Fabian"/>
        </authorList>
    </citation>
    <scope>NUCLEOTIDE SEQUENCE</scope>
</reference>
<proteinExistence type="inferred from homology"/>
<evidence type="ECO:0000256" key="4">
    <source>
        <dbReference type="SAM" id="MobiDB-lite"/>
    </source>
</evidence>
<dbReference type="RefSeq" id="WP_044576178.1">
    <property type="nucleotide sequence ID" value="NZ_BAABDR010000060.1"/>
</dbReference>
<name>A0A061A345_9ACTN</name>
<dbReference type="Pfam" id="PF00725">
    <property type="entry name" value="3HCDH"/>
    <property type="match status" value="1"/>
</dbReference>
<evidence type="ECO:0000259" key="6">
    <source>
        <dbReference type="Pfam" id="PF02737"/>
    </source>
</evidence>
<dbReference type="Gene3D" id="3.40.50.720">
    <property type="entry name" value="NAD(P)-binding Rossmann-like Domain"/>
    <property type="match status" value="1"/>
</dbReference>
<dbReference type="Gene3D" id="1.10.1040.10">
    <property type="entry name" value="N-(1-d-carboxylethyl)-l-norvaline Dehydrogenase, domain 2"/>
    <property type="match status" value="1"/>
</dbReference>
<dbReference type="EMBL" id="JAGGLR010000001">
    <property type="protein sequence ID" value="MBP2059653.1"/>
    <property type="molecule type" value="Genomic_DNA"/>
</dbReference>
<evidence type="ECO:0000256" key="1">
    <source>
        <dbReference type="ARBA" id="ARBA00005086"/>
    </source>
</evidence>
<dbReference type="InterPro" id="IPR036291">
    <property type="entry name" value="NAD(P)-bd_dom_sf"/>
</dbReference>
<dbReference type="SUPFAM" id="SSF51735">
    <property type="entry name" value="NAD(P)-binding Rossmann-fold domains"/>
    <property type="match status" value="1"/>
</dbReference>
<dbReference type="AlphaFoldDB" id="A0A061A345"/>
<keyword evidence="3 8" id="KW-0560">Oxidoreductase</keyword>